<evidence type="ECO:0000313" key="3">
    <source>
        <dbReference type="Proteomes" id="UP000624404"/>
    </source>
</evidence>
<reference evidence="2" key="1">
    <citation type="submission" date="2020-10" db="EMBL/GenBank/DDBJ databases">
        <authorList>
            <person name="Kusch S."/>
        </authorList>
    </citation>
    <scope>NUCLEOTIDE SEQUENCE</scope>
    <source>
        <strain evidence="2">SwB9</strain>
    </source>
</reference>
<evidence type="ECO:0000256" key="1">
    <source>
        <dbReference type="SAM" id="MobiDB-lite"/>
    </source>
</evidence>
<dbReference type="EMBL" id="CAJHIA010000002">
    <property type="protein sequence ID" value="CAD6440461.1"/>
    <property type="molecule type" value="Genomic_DNA"/>
</dbReference>
<organism evidence="2 3">
    <name type="scientific">Sclerotinia trifoliorum</name>
    <dbReference type="NCBI Taxonomy" id="28548"/>
    <lineage>
        <taxon>Eukaryota</taxon>
        <taxon>Fungi</taxon>
        <taxon>Dikarya</taxon>
        <taxon>Ascomycota</taxon>
        <taxon>Pezizomycotina</taxon>
        <taxon>Leotiomycetes</taxon>
        <taxon>Helotiales</taxon>
        <taxon>Sclerotiniaceae</taxon>
        <taxon>Sclerotinia</taxon>
    </lineage>
</organism>
<feature type="compositionally biased region" description="Basic and acidic residues" evidence="1">
    <location>
        <begin position="20"/>
        <end position="29"/>
    </location>
</feature>
<protein>
    <submittedName>
        <fullName evidence="2">449adb89-9125-477f-80d7-ca2dfe7b55dc</fullName>
    </submittedName>
</protein>
<proteinExistence type="predicted"/>
<dbReference type="Proteomes" id="UP000624404">
    <property type="component" value="Unassembled WGS sequence"/>
</dbReference>
<dbReference type="OrthoDB" id="5424149at2759"/>
<sequence length="181" mass="20473">MLFLRQEEDEDSVAGGRNQIENREDGRGEDSEDSEYEDWGDEDYTTNEGDQYPLVGVGVPLDVLHNLSMTQHELGNEELELDDRTVLSTSNQRSVQLIYLYRQKEESICIHCKGRDLLLKEPVQPELFLPDCAVITRQEFTILGDHGGLKDLVGPQPDYTEGSLNRRDVLKGLYDDVDGAA</sequence>
<name>A0A8H2VMW6_9HELO</name>
<keyword evidence="3" id="KW-1185">Reference proteome</keyword>
<feature type="compositionally biased region" description="Acidic residues" evidence="1">
    <location>
        <begin position="30"/>
        <end position="45"/>
    </location>
</feature>
<feature type="region of interest" description="Disordered" evidence="1">
    <location>
        <begin position="1"/>
        <end position="51"/>
    </location>
</feature>
<dbReference type="AlphaFoldDB" id="A0A8H2VMW6"/>
<comment type="caution">
    <text evidence="2">The sequence shown here is derived from an EMBL/GenBank/DDBJ whole genome shotgun (WGS) entry which is preliminary data.</text>
</comment>
<gene>
    <name evidence="2" type="ORF">SCLTRI_LOCUS926</name>
</gene>
<evidence type="ECO:0000313" key="2">
    <source>
        <dbReference type="EMBL" id="CAD6440461.1"/>
    </source>
</evidence>
<accession>A0A8H2VMW6</accession>